<evidence type="ECO:0000313" key="7">
    <source>
        <dbReference type="Proteomes" id="UP001143747"/>
    </source>
</evidence>
<dbReference type="PANTHER" id="PTHR39327">
    <property type="match status" value="1"/>
</dbReference>
<evidence type="ECO:0000313" key="6">
    <source>
        <dbReference type="EMBL" id="MDE4908250.1"/>
    </source>
</evidence>
<evidence type="ECO:0000256" key="2">
    <source>
        <dbReference type="SAM" id="MobiDB-lite"/>
    </source>
</evidence>
<dbReference type="InterPro" id="IPR010319">
    <property type="entry name" value="Transglutaminase-like_Cys_pept"/>
</dbReference>
<dbReference type="Pfam" id="PF13240">
    <property type="entry name" value="Zn_Ribbon_1"/>
    <property type="match status" value="1"/>
</dbReference>
<dbReference type="InterPro" id="IPR026870">
    <property type="entry name" value="Zinc_ribbon_dom"/>
</dbReference>
<dbReference type="AlphaFoldDB" id="A0A9Q4KVE5"/>
<protein>
    <submittedName>
        <fullName evidence="6">Zinc-ribbon domain-containing protein</fullName>
    </submittedName>
</protein>
<dbReference type="InterPro" id="IPR007562">
    <property type="entry name" value="Transglutaminase-like_domain"/>
</dbReference>
<keyword evidence="3" id="KW-0812">Transmembrane</keyword>
<feature type="domain" description="Transglutaminase-like" evidence="4">
    <location>
        <begin position="213"/>
        <end position="295"/>
    </location>
</feature>
<name>A0A9Q4KVE5_9EURY</name>
<keyword evidence="3" id="KW-0472">Membrane</keyword>
<evidence type="ECO:0000256" key="1">
    <source>
        <dbReference type="ARBA" id="ARBA00007458"/>
    </source>
</evidence>
<dbReference type="PANTHER" id="PTHR39327:SF1">
    <property type="entry name" value="BLR5470 PROTEIN"/>
    <property type="match status" value="1"/>
</dbReference>
<dbReference type="RefSeq" id="WP_274924883.1">
    <property type="nucleotide sequence ID" value="NZ_JAKELO010000002.1"/>
</dbReference>
<comment type="similarity">
    <text evidence="1">Belongs to the UPF0252 family.</text>
</comment>
<proteinExistence type="inferred from homology"/>
<gene>
    <name evidence="6" type="ORF">L0665_06460</name>
</gene>
<organism evidence="6 7">
    <name type="scientific">Methanogenium marinum</name>
    <dbReference type="NCBI Taxonomy" id="348610"/>
    <lineage>
        <taxon>Archaea</taxon>
        <taxon>Methanobacteriati</taxon>
        <taxon>Methanobacteriota</taxon>
        <taxon>Stenosarchaea group</taxon>
        <taxon>Methanomicrobia</taxon>
        <taxon>Methanomicrobiales</taxon>
        <taxon>Methanomicrobiaceae</taxon>
        <taxon>Methanogenium</taxon>
    </lineage>
</organism>
<evidence type="ECO:0000259" key="5">
    <source>
        <dbReference type="Pfam" id="PF13240"/>
    </source>
</evidence>
<sequence length="446" mass="49890">MLDLFCRKCGAEISDDTHFCPECGAEVVQPNQGEDIPRHTVKSGKSNGSGGRSRLLVFIISIVVIIVLAAMIAVFTQGFVEFPNSGMETGSSSDLSEVSFTTQPTQVPTVATPVQTPKTPKPTLTQTFTPTPTLTPRPTDSADSYYRTFDWSYDNTEWTYSLIIPRDAYDYYRDKPHNRESDYSQYALSDYDRTYIQGIVNKFREAGREEGYDEYDTVMMIVSFVQSLPYTSDSVTTGYDEYPRYPLETLVDSGGDCEDTAILTAALLREMDYGSVLIELPDHMAVGVKCSDDFYGTYYEYQGSRYYYLETTGVGWDIGEIPEEYGGKDVIIQPMIQVPRMSMSMNAEYEDYDSGSVYYRVHCDIENIGSGTAYNPVIYIAARAPTEGADKVWSQETVVLEDYSEGASGWAEATVSIPRDSVSQIQCVLQGSNFETVEINSERFST</sequence>
<keyword evidence="3" id="KW-1133">Transmembrane helix</keyword>
<comment type="caution">
    <text evidence="6">The sequence shown here is derived from an EMBL/GenBank/DDBJ whole genome shotgun (WGS) entry which is preliminary data.</text>
</comment>
<evidence type="ECO:0000256" key="3">
    <source>
        <dbReference type="SAM" id="Phobius"/>
    </source>
</evidence>
<dbReference type="EMBL" id="JAKELO010000002">
    <property type="protein sequence ID" value="MDE4908250.1"/>
    <property type="molecule type" value="Genomic_DNA"/>
</dbReference>
<reference evidence="6" key="1">
    <citation type="submission" date="2022-01" db="EMBL/GenBank/DDBJ databases">
        <title>Draft genome of Methanogenium marinum DSM 15558.</title>
        <authorList>
            <person name="Chen S.-C."/>
            <person name="You Y.-T."/>
        </authorList>
    </citation>
    <scope>NUCLEOTIDE SEQUENCE</scope>
    <source>
        <strain evidence="6">DSM 15558</strain>
    </source>
</reference>
<feature type="region of interest" description="Disordered" evidence="2">
    <location>
        <begin position="103"/>
        <end position="139"/>
    </location>
</feature>
<accession>A0A9Q4KVE5</accession>
<dbReference type="Gene3D" id="3.10.620.30">
    <property type="match status" value="1"/>
</dbReference>
<dbReference type="Proteomes" id="UP001143747">
    <property type="component" value="Unassembled WGS sequence"/>
</dbReference>
<evidence type="ECO:0000259" key="4">
    <source>
        <dbReference type="Pfam" id="PF04473"/>
    </source>
</evidence>
<feature type="transmembrane region" description="Helical" evidence="3">
    <location>
        <begin position="55"/>
        <end position="75"/>
    </location>
</feature>
<keyword evidence="7" id="KW-1185">Reference proteome</keyword>
<dbReference type="Pfam" id="PF04473">
    <property type="entry name" value="DUF553"/>
    <property type="match status" value="1"/>
</dbReference>
<feature type="domain" description="Zinc-ribbon" evidence="5">
    <location>
        <begin position="5"/>
        <end position="27"/>
    </location>
</feature>